<evidence type="ECO:0000259" key="1">
    <source>
        <dbReference type="PROSITE" id="PS51186"/>
    </source>
</evidence>
<dbReference type="GO" id="GO:0016746">
    <property type="term" value="F:acyltransferase activity"/>
    <property type="evidence" value="ECO:0007669"/>
    <property type="project" value="UniProtKB-KW"/>
</dbReference>
<name>A0ABV6RLI6_9GAMM</name>
<dbReference type="SUPFAM" id="SSF55729">
    <property type="entry name" value="Acyl-CoA N-acyltransferases (Nat)"/>
    <property type="match status" value="1"/>
</dbReference>
<dbReference type="InterPro" id="IPR016181">
    <property type="entry name" value="Acyl_CoA_acyltransferase"/>
</dbReference>
<gene>
    <name evidence="2" type="ORF">ACFFGH_08360</name>
</gene>
<evidence type="ECO:0000313" key="3">
    <source>
        <dbReference type="Proteomes" id="UP001589896"/>
    </source>
</evidence>
<dbReference type="EC" id="2.3.-.-" evidence="2"/>
<reference evidence="2 3" key="1">
    <citation type="submission" date="2024-09" db="EMBL/GenBank/DDBJ databases">
        <authorList>
            <person name="Sun Q."/>
            <person name="Mori K."/>
        </authorList>
    </citation>
    <scope>NUCLEOTIDE SEQUENCE [LARGE SCALE GENOMIC DNA]</scope>
    <source>
        <strain evidence="2 3">KCTC 23076</strain>
    </source>
</reference>
<dbReference type="InterPro" id="IPR000182">
    <property type="entry name" value="GNAT_dom"/>
</dbReference>
<protein>
    <submittedName>
        <fullName evidence="2">GNAT family N-acetyltransferase</fullName>
        <ecNumber evidence="2">2.3.-.-</ecNumber>
    </submittedName>
</protein>
<dbReference type="PROSITE" id="PS51186">
    <property type="entry name" value="GNAT"/>
    <property type="match status" value="1"/>
</dbReference>
<dbReference type="PANTHER" id="PTHR43610">
    <property type="entry name" value="BLL6696 PROTEIN"/>
    <property type="match status" value="1"/>
</dbReference>
<dbReference type="Proteomes" id="UP001589896">
    <property type="component" value="Unassembled WGS sequence"/>
</dbReference>
<accession>A0ABV6RLI6</accession>
<dbReference type="PANTHER" id="PTHR43610:SF1">
    <property type="entry name" value="N-ACETYLTRANSFERASE DOMAIN-CONTAINING PROTEIN"/>
    <property type="match status" value="1"/>
</dbReference>
<keyword evidence="2" id="KW-0012">Acyltransferase</keyword>
<comment type="caution">
    <text evidence="2">The sequence shown here is derived from an EMBL/GenBank/DDBJ whole genome shotgun (WGS) entry which is preliminary data.</text>
</comment>
<dbReference type="RefSeq" id="WP_386666904.1">
    <property type="nucleotide sequence ID" value="NZ_JBHLTG010000001.1"/>
</dbReference>
<sequence length="206" mass="22894">MATEPSNSAWQRVPELRGAHVLLEPLQIGHADGLRDAVRDGELWNLRYTNVPQPEQVDAYIGKALAQQCAGDALAFAVRTAGGDLVGTTRFYHLDPATPRLTIGYTWYAKRVQRTGLNIEAKLLLLTHAFETMGCIAVAFETSTENHASRTAIARLGARQDGVLRSHMRHKDGSVRDTVAFSILQTEWPSVKQGLRARLEEHRDVR</sequence>
<dbReference type="Pfam" id="PF13302">
    <property type="entry name" value="Acetyltransf_3"/>
    <property type="match status" value="1"/>
</dbReference>
<dbReference type="EMBL" id="JBHLTG010000001">
    <property type="protein sequence ID" value="MFC0677850.1"/>
    <property type="molecule type" value="Genomic_DNA"/>
</dbReference>
<feature type="domain" description="N-acetyltransferase" evidence="1">
    <location>
        <begin position="21"/>
        <end position="182"/>
    </location>
</feature>
<evidence type="ECO:0000313" key="2">
    <source>
        <dbReference type="EMBL" id="MFC0677850.1"/>
    </source>
</evidence>
<keyword evidence="2" id="KW-0808">Transferase</keyword>
<organism evidence="2 3">
    <name type="scientific">Lysobacter korlensis</name>
    <dbReference type="NCBI Taxonomy" id="553636"/>
    <lineage>
        <taxon>Bacteria</taxon>
        <taxon>Pseudomonadati</taxon>
        <taxon>Pseudomonadota</taxon>
        <taxon>Gammaproteobacteria</taxon>
        <taxon>Lysobacterales</taxon>
        <taxon>Lysobacteraceae</taxon>
        <taxon>Lysobacter</taxon>
    </lineage>
</organism>
<proteinExistence type="predicted"/>
<dbReference type="Gene3D" id="3.40.630.30">
    <property type="match status" value="1"/>
</dbReference>
<keyword evidence="3" id="KW-1185">Reference proteome</keyword>